<organism evidence="3">
    <name type="scientific">Rhodotorula toruloides</name>
    <name type="common">Yeast</name>
    <name type="synonym">Rhodosporidium toruloides</name>
    <dbReference type="NCBI Taxonomy" id="5286"/>
    <lineage>
        <taxon>Eukaryota</taxon>
        <taxon>Fungi</taxon>
        <taxon>Dikarya</taxon>
        <taxon>Basidiomycota</taxon>
        <taxon>Pucciniomycotina</taxon>
        <taxon>Microbotryomycetes</taxon>
        <taxon>Sporidiobolales</taxon>
        <taxon>Sporidiobolaceae</taxon>
        <taxon>Rhodotorula</taxon>
    </lineage>
</organism>
<dbReference type="EMBL" id="LK052939">
    <property type="protein sequence ID" value="CDR39927.1"/>
    <property type="molecule type" value="Genomic_DNA"/>
</dbReference>
<dbReference type="AlphaFoldDB" id="A0A061AYW7"/>
<evidence type="ECO:0000259" key="1">
    <source>
        <dbReference type="Pfam" id="PF14033"/>
    </source>
</evidence>
<feature type="domain" description="DUF4246" evidence="1">
    <location>
        <begin position="104"/>
        <end position="509"/>
    </location>
</feature>
<dbReference type="Pfam" id="PF21666">
    <property type="entry name" value="DUF4246_N"/>
    <property type="match status" value="1"/>
</dbReference>
<dbReference type="OrthoDB" id="415532at2759"/>
<name>A0A061AYW7_RHOTO</name>
<dbReference type="PANTHER" id="PTHR33119">
    <property type="entry name" value="IFI3P"/>
    <property type="match status" value="1"/>
</dbReference>
<sequence length="576" mass="66449">MPRKIRYHWQKPAEEAPPGQRPFPTPFDQIADEDGAWGNDETIESIDGPYTLQEIAMLALSYEIRNKPDWQRKYLDPTIRAKWKEEALVWAAPKKKHDMPALTENMIDYVLDELASHDEVAQQAPHGIRLACFTGIYESDTLVPADLRDALLAGVAELEDNPPYGEPDWHPGSNEQVLDLVHPSLFPLRYGKTLVYDVDASGTISSRLVKAPAARAADHSCSEEFQWLPADFEVNHNGKVKISSYINNLHPEKHKPLYLVLAGIFERFVPAFERVLSDLQLPPTHRISFDFESVWHWHDEAEKSMPDFGDEWWDKQERWEAQRPVHLPEPEPFSMPATVQFEPVFPLKGRKLQVIVKLASIHLTPEKPEYPGGVWHVEGMQNEEIVASGIYYFDQENIGESTLAFRGTFDQGRLLYAQSDHRGVQQMYGIEPEGPLIQNYNAVRTSEHRAIVFPNVYQHRVSPFSLVDRSKPGYRKILCFFLVDPLKTDAGLVVSTSRVPPQQFSWLEDAVWGLPPQVLDKLPHEIWEKILRQAAPHYMSFRKAKRVREDLMEERKYLHDENKRIVFERPFSLCEH</sequence>
<dbReference type="InterPro" id="IPR049207">
    <property type="entry name" value="DUF4246_N"/>
</dbReference>
<evidence type="ECO:0000259" key="2">
    <source>
        <dbReference type="Pfam" id="PF21666"/>
    </source>
</evidence>
<dbReference type="InterPro" id="IPR049192">
    <property type="entry name" value="DUF4246_C"/>
</dbReference>
<evidence type="ECO:0000313" key="3">
    <source>
        <dbReference type="EMBL" id="CDR39927.1"/>
    </source>
</evidence>
<protein>
    <submittedName>
        <fullName evidence="3">RHTO0S04e12134g1_1</fullName>
    </submittedName>
</protein>
<gene>
    <name evidence="3" type="ORF">RHTO0S_04e12134g</name>
</gene>
<proteinExistence type="predicted"/>
<feature type="domain" description="DUF4246" evidence="2">
    <location>
        <begin position="18"/>
        <end position="86"/>
    </location>
</feature>
<reference evidence="3" key="1">
    <citation type="journal article" date="2014" name="Genome Announc.">
        <title>Draft genome sequence of Rhodosporidium toruloides CECT1137, an oleaginous yeast of biotechnological interest.</title>
        <authorList>
            <person name="Morin N."/>
            <person name="Calcas X."/>
            <person name="Devillers H."/>
            <person name="Durrens P."/>
            <person name="Sherman D.J."/>
            <person name="Nicaud J.-M."/>
            <person name="Neuveglise C."/>
        </authorList>
    </citation>
    <scope>NUCLEOTIDE SEQUENCE</scope>
    <source>
        <strain evidence="3">CECT1137</strain>
    </source>
</reference>
<dbReference type="PANTHER" id="PTHR33119:SF1">
    <property type="entry name" value="FE2OG DIOXYGENASE DOMAIN-CONTAINING PROTEIN"/>
    <property type="match status" value="1"/>
</dbReference>
<dbReference type="Pfam" id="PF14033">
    <property type="entry name" value="DUF4246"/>
    <property type="match status" value="1"/>
</dbReference>
<accession>A0A061AYW7</accession>
<dbReference type="InterPro" id="IPR025340">
    <property type="entry name" value="DUF4246"/>
</dbReference>